<dbReference type="EMBL" id="LFRF01000004">
    <property type="protein sequence ID" value="KND93260.1"/>
    <property type="molecule type" value="Genomic_DNA"/>
</dbReference>
<feature type="region of interest" description="Disordered" evidence="1">
    <location>
        <begin position="47"/>
        <end position="71"/>
    </location>
</feature>
<gene>
    <name evidence="2" type="ORF">TOPH_02399</name>
</gene>
<reference evidence="2 3" key="1">
    <citation type="journal article" date="2015" name="BMC Genomics">
        <title>The genome of the truffle-parasite Tolypocladium ophioglossoides and the evolution of antifungal peptaibiotics.</title>
        <authorList>
            <person name="Quandt C.A."/>
            <person name="Bushley K.E."/>
            <person name="Spatafora J.W."/>
        </authorList>
    </citation>
    <scope>NUCLEOTIDE SEQUENCE [LARGE SCALE GENOMIC DNA]</scope>
    <source>
        <strain evidence="2 3">CBS 100239</strain>
    </source>
</reference>
<name>A0A0L0NHP2_TOLOC</name>
<organism evidence="2 3">
    <name type="scientific">Tolypocladium ophioglossoides (strain CBS 100239)</name>
    <name type="common">Snaketongue truffleclub</name>
    <name type="synonym">Elaphocordyceps ophioglossoides</name>
    <dbReference type="NCBI Taxonomy" id="1163406"/>
    <lineage>
        <taxon>Eukaryota</taxon>
        <taxon>Fungi</taxon>
        <taxon>Dikarya</taxon>
        <taxon>Ascomycota</taxon>
        <taxon>Pezizomycotina</taxon>
        <taxon>Sordariomycetes</taxon>
        <taxon>Hypocreomycetidae</taxon>
        <taxon>Hypocreales</taxon>
        <taxon>Ophiocordycipitaceae</taxon>
        <taxon>Tolypocladium</taxon>
    </lineage>
</organism>
<evidence type="ECO:0000313" key="3">
    <source>
        <dbReference type="Proteomes" id="UP000036947"/>
    </source>
</evidence>
<evidence type="ECO:0000256" key="1">
    <source>
        <dbReference type="SAM" id="MobiDB-lite"/>
    </source>
</evidence>
<protein>
    <submittedName>
        <fullName evidence="2">Uncharacterized protein</fullName>
    </submittedName>
</protein>
<keyword evidence="3" id="KW-1185">Reference proteome</keyword>
<accession>A0A0L0NHP2</accession>
<dbReference type="OrthoDB" id="4778343at2759"/>
<dbReference type="AlphaFoldDB" id="A0A0L0NHP2"/>
<proteinExistence type="predicted"/>
<feature type="non-terminal residue" evidence="2">
    <location>
        <position position="1"/>
    </location>
</feature>
<evidence type="ECO:0000313" key="2">
    <source>
        <dbReference type="EMBL" id="KND93260.1"/>
    </source>
</evidence>
<sequence length="124" mass="13721">TSPRPALYSFTGDIIIPTVLQIQYSVFILTSKMSQQGGTYRVLSGADIASRSKSSPPAASKDDGKTDSQEWEVVTSAEANNETNTHTKRTSTHFDIQLGFGRWKWTLFSWDTSTESSACRGTHR</sequence>
<dbReference type="Proteomes" id="UP000036947">
    <property type="component" value="Unassembled WGS sequence"/>
</dbReference>
<comment type="caution">
    <text evidence="2">The sequence shown here is derived from an EMBL/GenBank/DDBJ whole genome shotgun (WGS) entry which is preliminary data.</text>
</comment>